<name>A0A177ARN9_9BILA</name>
<comment type="caution">
    <text evidence="1">The sequence shown here is derived from an EMBL/GenBank/DDBJ whole genome shotgun (WGS) entry which is preliminary data.</text>
</comment>
<dbReference type="AlphaFoldDB" id="A0A177ARN9"/>
<reference evidence="1 2" key="1">
    <citation type="submission" date="2016-04" db="EMBL/GenBank/DDBJ databases">
        <title>The genome of Intoshia linei affirms orthonectids as highly simplified spiralians.</title>
        <authorList>
            <person name="Mikhailov K.V."/>
            <person name="Slusarev G.S."/>
            <person name="Nikitin M.A."/>
            <person name="Logacheva M.D."/>
            <person name="Penin A."/>
            <person name="Aleoshin V."/>
            <person name="Panchin Y.V."/>
        </authorList>
    </citation>
    <scope>NUCLEOTIDE SEQUENCE [LARGE SCALE GENOMIC DNA]</scope>
    <source>
        <strain evidence="1">Intl2013</strain>
        <tissue evidence="1">Whole animal</tissue>
    </source>
</reference>
<evidence type="ECO:0000313" key="2">
    <source>
        <dbReference type="Proteomes" id="UP000078046"/>
    </source>
</evidence>
<sequence>MYQSNTMGTNTKKCKIIQRILSRKGKKVHIVLKIDKPNTMQKIIKTGCFKKKKVEVPSRSQLSPNCPNFIPCAYISDNIIFDNHTWRLQLDSNRHGSVSACIILQTESPQIRIKLSYICTILTINQLDDYLQIFHENHPQKVVPPHLSGSCYFSGTHTHCSIGDFFSFNNYKSYFNSDIPFDLFITLVFYNVSTRFRE</sequence>
<organism evidence="1 2">
    <name type="scientific">Intoshia linei</name>
    <dbReference type="NCBI Taxonomy" id="1819745"/>
    <lineage>
        <taxon>Eukaryota</taxon>
        <taxon>Metazoa</taxon>
        <taxon>Spiralia</taxon>
        <taxon>Lophotrochozoa</taxon>
        <taxon>Mesozoa</taxon>
        <taxon>Orthonectida</taxon>
        <taxon>Rhopaluridae</taxon>
        <taxon>Intoshia</taxon>
    </lineage>
</organism>
<keyword evidence="2" id="KW-1185">Reference proteome</keyword>
<accession>A0A177ARN9</accession>
<protein>
    <submittedName>
        <fullName evidence="1">Uncharacterized protein</fullName>
    </submittedName>
</protein>
<feature type="non-terminal residue" evidence="1">
    <location>
        <position position="198"/>
    </location>
</feature>
<evidence type="ECO:0000313" key="1">
    <source>
        <dbReference type="EMBL" id="OAF64645.1"/>
    </source>
</evidence>
<proteinExistence type="predicted"/>
<gene>
    <name evidence="1" type="ORF">A3Q56_07640</name>
</gene>
<dbReference type="EMBL" id="LWCA01001701">
    <property type="protein sequence ID" value="OAF64645.1"/>
    <property type="molecule type" value="Genomic_DNA"/>
</dbReference>
<dbReference type="Proteomes" id="UP000078046">
    <property type="component" value="Unassembled WGS sequence"/>
</dbReference>